<gene>
    <name evidence="1" type="ORF">OnM2_025117</name>
</gene>
<evidence type="ECO:0000313" key="2">
    <source>
        <dbReference type="Proteomes" id="UP000286134"/>
    </source>
</evidence>
<dbReference type="AlphaFoldDB" id="A0A420I151"/>
<dbReference type="Gene3D" id="3.40.50.1820">
    <property type="entry name" value="alpha/beta hydrolase"/>
    <property type="match status" value="1"/>
</dbReference>
<evidence type="ECO:0000313" key="1">
    <source>
        <dbReference type="EMBL" id="RKF63412.1"/>
    </source>
</evidence>
<name>A0A420I151_9PEZI</name>
<organism evidence="1 2">
    <name type="scientific">Erysiphe neolycopersici</name>
    <dbReference type="NCBI Taxonomy" id="212602"/>
    <lineage>
        <taxon>Eukaryota</taxon>
        <taxon>Fungi</taxon>
        <taxon>Dikarya</taxon>
        <taxon>Ascomycota</taxon>
        <taxon>Pezizomycotina</taxon>
        <taxon>Leotiomycetes</taxon>
        <taxon>Erysiphales</taxon>
        <taxon>Erysiphaceae</taxon>
        <taxon>Erysiphe</taxon>
    </lineage>
</organism>
<reference evidence="1 2" key="1">
    <citation type="journal article" date="2018" name="BMC Genomics">
        <title>Comparative genome analyses reveal sequence features reflecting distinct modes of host-adaptation between dicot and monocot powdery mildew.</title>
        <authorList>
            <person name="Wu Y."/>
            <person name="Ma X."/>
            <person name="Pan Z."/>
            <person name="Kale S.D."/>
            <person name="Song Y."/>
            <person name="King H."/>
            <person name="Zhang Q."/>
            <person name="Presley C."/>
            <person name="Deng X."/>
            <person name="Wei C.I."/>
            <person name="Xiao S."/>
        </authorList>
    </citation>
    <scope>NUCLEOTIDE SEQUENCE [LARGE SCALE GENOMIC DNA]</scope>
    <source>
        <strain evidence="1">UMSG2</strain>
    </source>
</reference>
<protein>
    <submittedName>
        <fullName evidence="1">Putative carboxylesterase family protein</fullName>
    </submittedName>
</protein>
<dbReference type="InterPro" id="IPR029058">
    <property type="entry name" value="AB_hydrolase_fold"/>
</dbReference>
<proteinExistence type="predicted"/>
<dbReference type="STRING" id="212602.A0A420I151"/>
<sequence length="135" mass="15394">MIQPILPVQLKVIVHRLRDLHYEALYAVNRAMVRESPYGIFTFGPSADYAKGHRSYVPDTPLLHLKAAEMASSVNIFVGYRQNEGRHLTPSFMRTDQGFRAHLAEIFPTLASSEIAYMSKSLYQILDYESMDQGQ</sequence>
<keyword evidence="2" id="KW-1185">Reference proteome</keyword>
<dbReference type="EMBL" id="MCFK01002574">
    <property type="protein sequence ID" value="RKF63412.1"/>
    <property type="molecule type" value="Genomic_DNA"/>
</dbReference>
<dbReference type="OrthoDB" id="408631at2759"/>
<dbReference type="Proteomes" id="UP000286134">
    <property type="component" value="Unassembled WGS sequence"/>
</dbReference>
<comment type="caution">
    <text evidence="1">The sequence shown here is derived from an EMBL/GenBank/DDBJ whole genome shotgun (WGS) entry which is preliminary data.</text>
</comment>
<accession>A0A420I151</accession>